<feature type="compositionally biased region" description="Basic and acidic residues" evidence="2">
    <location>
        <begin position="459"/>
        <end position="476"/>
    </location>
</feature>
<feature type="region of interest" description="Disordered" evidence="2">
    <location>
        <begin position="388"/>
        <end position="536"/>
    </location>
</feature>
<dbReference type="PANTHER" id="PTHR10699">
    <property type="entry name" value="NEUROMODULIN"/>
    <property type="match status" value="1"/>
</dbReference>
<protein>
    <submittedName>
        <fullName evidence="3">Uncharacterized protein</fullName>
    </submittedName>
</protein>
<dbReference type="EMBL" id="LGRX02006037">
    <property type="protein sequence ID" value="KAK3277574.1"/>
    <property type="molecule type" value="Genomic_DNA"/>
</dbReference>
<feature type="coiled-coil region" evidence="1">
    <location>
        <begin position="82"/>
        <end position="151"/>
    </location>
</feature>
<dbReference type="Gene3D" id="1.20.5.190">
    <property type="match status" value="1"/>
</dbReference>
<name>A0AAE0GG44_9CHLO</name>
<feature type="region of interest" description="Disordered" evidence="2">
    <location>
        <begin position="1"/>
        <end position="35"/>
    </location>
</feature>
<accession>A0AAE0GG44</accession>
<reference evidence="3 4" key="1">
    <citation type="journal article" date="2015" name="Genome Biol. Evol.">
        <title>Comparative Genomics of a Bacterivorous Green Alga Reveals Evolutionary Causalities and Consequences of Phago-Mixotrophic Mode of Nutrition.</title>
        <authorList>
            <person name="Burns J.A."/>
            <person name="Paasch A."/>
            <person name="Narechania A."/>
            <person name="Kim E."/>
        </authorList>
    </citation>
    <scope>NUCLEOTIDE SEQUENCE [LARGE SCALE GENOMIC DNA]</scope>
    <source>
        <strain evidence="3 4">PLY_AMNH</strain>
    </source>
</reference>
<evidence type="ECO:0000313" key="4">
    <source>
        <dbReference type="Proteomes" id="UP001190700"/>
    </source>
</evidence>
<feature type="compositionally biased region" description="Acidic residues" evidence="2">
    <location>
        <begin position="399"/>
        <end position="409"/>
    </location>
</feature>
<dbReference type="GO" id="GO:0005516">
    <property type="term" value="F:calmodulin binding"/>
    <property type="evidence" value="ECO:0007669"/>
    <property type="project" value="TreeGrafter"/>
</dbReference>
<gene>
    <name evidence="3" type="ORF">CYMTET_14426</name>
</gene>
<feature type="compositionally biased region" description="Low complexity" evidence="2">
    <location>
        <begin position="422"/>
        <end position="434"/>
    </location>
</feature>
<dbReference type="PROSITE" id="PS50096">
    <property type="entry name" value="IQ"/>
    <property type="match status" value="2"/>
</dbReference>
<feature type="compositionally biased region" description="Low complexity" evidence="2">
    <location>
        <begin position="7"/>
        <end position="26"/>
    </location>
</feature>
<dbReference type="Pfam" id="PF00612">
    <property type="entry name" value="IQ"/>
    <property type="match status" value="2"/>
</dbReference>
<dbReference type="InterPro" id="IPR000048">
    <property type="entry name" value="IQ_motif_EF-hand-BS"/>
</dbReference>
<evidence type="ECO:0000256" key="2">
    <source>
        <dbReference type="SAM" id="MobiDB-lite"/>
    </source>
</evidence>
<comment type="caution">
    <text evidence="3">The sequence shown here is derived from an EMBL/GenBank/DDBJ whole genome shotgun (WGS) entry which is preliminary data.</text>
</comment>
<evidence type="ECO:0000256" key="1">
    <source>
        <dbReference type="SAM" id="Coils"/>
    </source>
</evidence>
<proteinExistence type="predicted"/>
<feature type="compositionally biased region" description="Basic and acidic residues" evidence="2">
    <location>
        <begin position="388"/>
        <end position="398"/>
    </location>
</feature>
<evidence type="ECO:0000313" key="3">
    <source>
        <dbReference type="EMBL" id="KAK3277574.1"/>
    </source>
</evidence>
<dbReference type="Proteomes" id="UP001190700">
    <property type="component" value="Unassembled WGS sequence"/>
</dbReference>
<keyword evidence="4" id="KW-1185">Reference proteome</keyword>
<dbReference type="PANTHER" id="PTHR10699:SF11">
    <property type="entry name" value="IGLOO, ISOFORM A"/>
    <property type="match status" value="1"/>
</dbReference>
<dbReference type="AlphaFoldDB" id="A0AAE0GG44"/>
<dbReference type="SMART" id="SM00015">
    <property type="entry name" value="IQ"/>
    <property type="match status" value="2"/>
</dbReference>
<sequence length="536" mass="58908">MADEAEAAAVAAEGGEPPAPELAQEPEGFDAESPMPKSVDQLMAMSHPTGPGTHKSVHLNVMKSMSMLHDLQDYIAGVEKVAAARKAELQKLHNEKKEYERRMRTAARKDARHVDNDFSNFSNKLDEATKVRSLNEDIKFLKDKVKKYKEKCVAGERTITAQQHQIISTQERLKVVSEALRATGKNPKQVFDEQAILEELKRKDDKIADLEHRLSVITRSKEVEIRKFQVHNGLHKNDLDILKAEIESLRRSCEEKDKMIRMDAMKIKSLAKQLEPMRRQLSKPKEVLKRSPEQQSFLATESSLFLTQPSEQAVPEPVKPAPAPAPTDEREVVVMLCMIGQLEQIMMAEKLEPAASAEEEPKVTVTELPEGAEEAAVKIQAHMRGCLTRKEMSAKGEGDEGATGEEEPKEETSGTAEDAELAAETPAEAPAEPAPEGESDPAQEEAAVKIQTQMRGHLARKEVNAMKASKEAGEVETKEDETTTVSSKPLPAGGGGAKTAIKPGSRVQQPTKPRSMPNPNAKKVLEAKGQAGKKGK</sequence>
<organism evidence="3 4">
    <name type="scientific">Cymbomonas tetramitiformis</name>
    <dbReference type="NCBI Taxonomy" id="36881"/>
    <lineage>
        <taxon>Eukaryota</taxon>
        <taxon>Viridiplantae</taxon>
        <taxon>Chlorophyta</taxon>
        <taxon>Pyramimonadophyceae</taxon>
        <taxon>Pyramimonadales</taxon>
        <taxon>Pyramimonadaceae</taxon>
        <taxon>Cymbomonas</taxon>
    </lineage>
</organism>
<keyword evidence="1" id="KW-0175">Coiled coil</keyword>